<keyword evidence="3" id="KW-1185">Reference proteome</keyword>
<evidence type="ECO:0008006" key="4">
    <source>
        <dbReference type="Google" id="ProtNLM"/>
    </source>
</evidence>
<keyword evidence="1" id="KW-1133">Transmembrane helix</keyword>
<gene>
    <name evidence="2" type="ORF">GCM10011491_44100</name>
</gene>
<accession>A0A916SSM9</accession>
<dbReference type="EMBL" id="BMHH01000033">
    <property type="protein sequence ID" value="GGB11357.1"/>
    <property type="molecule type" value="Genomic_DNA"/>
</dbReference>
<sequence>MGILGTVGYVFAKLRISTVPLLLGYVLGPQLETTLRRALMISRGDYSVFVTSPISMVLLAITVGLLLWALRAKDRKNLGALEA</sequence>
<dbReference type="RefSeq" id="WP_210311692.1">
    <property type="nucleotide sequence ID" value="NZ_BMHH01000033.1"/>
</dbReference>
<name>A0A916SSM9_9HYPH</name>
<evidence type="ECO:0000256" key="1">
    <source>
        <dbReference type="SAM" id="Phobius"/>
    </source>
</evidence>
<evidence type="ECO:0000313" key="3">
    <source>
        <dbReference type="Proteomes" id="UP000646478"/>
    </source>
</evidence>
<evidence type="ECO:0000313" key="2">
    <source>
        <dbReference type="EMBL" id="GGB11357.1"/>
    </source>
</evidence>
<dbReference type="PANTHER" id="PTHR35342">
    <property type="entry name" value="TRICARBOXYLIC TRANSPORT PROTEIN"/>
    <property type="match status" value="1"/>
</dbReference>
<protein>
    <recommendedName>
        <fullName evidence="4">Tricarboxylate transport membrane protein TctA</fullName>
    </recommendedName>
</protein>
<dbReference type="PANTHER" id="PTHR35342:SF5">
    <property type="entry name" value="TRICARBOXYLIC TRANSPORT PROTEIN"/>
    <property type="match status" value="1"/>
</dbReference>
<feature type="transmembrane region" description="Helical" evidence="1">
    <location>
        <begin position="48"/>
        <end position="70"/>
    </location>
</feature>
<proteinExistence type="predicted"/>
<keyword evidence="1" id="KW-0812">Transmembrane</keyword>
<organism evidence="2 3">
    <name type="scientific">Brucella endophytica</name>
    <dbReference type="NCBI Taxonomy" id="1963359"/>
    <lineage>
        <taxon>Bacteria</taxon>
        <taxon>Pseudomonadati</taxon>
        <taxon>Pseudomonadota</taxon>
        <taxon>Alphaproteobacteria</taxon>
        <taxon>Hyphomicrobiales</taxon>
        <taxon>Brucellaceae</taxon>
        <taxon>Brucella/Ochrobactrum group</taxon>
        <taxon>Brucella</taxon>
    </lineage>
</organism>
<dbReference type="AlphaFoldDB" id="A0A916SSM9"/>
<comment type="caution">
    <text evidence="2">The sequence shown here is derived from an EMBL/GenBank/DDBJ whole genome shotgun (WGS) entry which is preliminary data.</text>
</comment>
<dbReference type="Proteomes" id="UP000646478">
    <property type="component" value="Unassembled WGS sequence"/>
</dbReference>
<keyword evidence="1" id="KW-0472">Membrane</keyword>
<reference evidence="2" key="2">
    <citation type="submission" date="2020-09" db="EMBL/GenBank/DDBJ databases">
        <authorList>
            <person name="Sun Q."/>
            <person name="Zhou Y."/>
        </authorList>
    </citation>
    <scope>NUCLEOTIDE SEQUENCE</scope>
    <source>
        <strain evidence="2">CGMCC 1.15082</strain>
    </source>
</reference>
<feature type="transmembrane region" description="Helical" evidence="1">
    <location>
        <begin position="7"/>
        <end position="28"/>
    </location>
</feature>
<reference evidence="2" key="1">
    <citation type="journal article" date="2014" name="Int. J. Syst. Evol. Microbiol.">
        <title>Complete genome sequence of Corynebacterium casei LMG S-19264T (=DSM 44701T), isolated from a smear-ripened cheese.</title>
        <authorList>
            <consortium name="US DOE Joint Genome Institute (JGI-PGF)"/>
            <person name="Walter F."/>
            <person name="Albersmeier A."/>
            <person name="Kalinowski J."/>
            <person name="Ruckert C."/>
        </authorList>
    </citation>
    <scope>NUCLEOTIDE SEQUENCE</scope>
    <source>
        <strain evidence="2">CGMCC 1.15082</strain>
    </source>
</reference>